<dbReference type="PANTHER" id="PTHR43817:SF1">
    <property type="entry name" value="HYDROLASE, FAMILY 43, PUTATIVE (AFU_ORTHOLOGUE AFUA_3G01660)-RELATED"/>
    <property type="match status" value="1"/>
</dbReference>
<keyword evidence="5" id="KW-0238">DNA-binding</keyword>
<dbReference type="Gene3D" id="2.60.120.260">
    <property type="entry name" value="Galactose-binding domain-like"/>
    <property type="match status" value="1"/>
</dbReference>
<dbReference type="EMBL" id="BHWB01000006">
    <property type="protein sequence ID" value="GCB35555.1"/>
    <property type="molecule type" value="Genomic_DNA"/>
</dbReference>
<dbReference type="Proteomes" id="UP000288079">
    <property type="component" value="Unassembled WGS sequence"/>
</dbReference>
<dbReference type="GO" id="GO:0005975">
    <property type="term" value="P:carbohydrate metabolic process"/>
    <property type="evidence" value="ECO:0007669"/>
    <property type="project" value="InterPro"/>
</dbReference>
<protein>
    <submittedName>
        <fullName evidence="5">DNA-binding protein</fullName>
    </submittedName>
</protein>
<evidence type="ECO:0000313" key="5">
    <source>
        <dbReference type="EMBL" id="GCB35555.1"/>
    </source>
</evidence>
<dbReference type="GO" id="GO:0004553">
    <property type="term" value="F:hydrolase activity, hydrolyzing O-glycosyl compounds"/>
    <property type="evidence" value="ECO:0007669"/>
    <property type="project" value="InterPro"/>
</dbReference>
<dbReference type="Pfam" id="PF02837">
    <property type="entry name" value="Glyco_hydro_2_N"/>
    <property type="match status" value="1"/>
</dbReference>
<evidence type="ECO:0000256" key="1">
    <source>
        <dbReference type="ARBA" id="ARBA00007401"/>
    </source>
</evidence>
<evidence type="ECO:0000313" key="6">
    <source>
        <dbReference type="Proteomes" id="UP000288079"/>
    </source>
</evidence>
<sequence>MMHFERQLKFSFHYLLFTVIASVFIQCMAQNKMETEFKNPPSSVQTGTYWYWIEGNISREGVIKDLEAMKAAGINRAFIANIGGAGTGDPNASRKVEFMSEEWWDITHAALKKATELDIEIGIFNSPGWSQSGGPWIKPEETMRYLASSQKILKGPGKVSVQLPQPTEHFEDVKVLAFPNPTPEGTVLDMANADITITPHTENVANLVDGDNHTGMSFHGEGGASIDIKAKQPFTARSIVIRPTSVPICTDVELQAKSNDGTYKTVSHFQINRLRDWKKVGFDPYADVAITFEPTTSNEFRGIFSSTGKGTGLSELTISSVPRVERFKEKSLAKLFQTEVPAWSEYLWREQPEKDERKYTLNPGQVIDISDKLSADGLLNWEVPEGEWMVIRTGMAPTGVVNEPACPDATGYEVDKMSKKHAETHFNAYVGEMLRRIPEKDRKTFKVLVQDSYEVGGQNFTDNLIPDFKKRYGYDPTPYLPVLNGIVVGSQHDSDAFLWDLRRFIADRISYEYVGGTREVAHKHGLTTWLENYGHWGFPGEFLQYGGQADEVGGEFWADPPYGEIENRLATSCSHIYGKKLTSSESSTSAGPAYLRTPNDLKQRMDRYFTYGINNTVLHLYIHQPGEERLPGSNAWFGTEFDRNNIWFKHMDLYTTYIKRCNYMMRQGWYQADVAYFIGEDAPRMVGIMEPWIPAGYQFEHINAEVIIRDLSVKDGRLVLPHGVSFKVLVLPPELKTMRPELLEKIEKLVADGAIVLGPAPERSPSLENQPEADQKVKALAKKLWGDVDGVNMKQRQYGKGSICHGMSFEELFAQLDYVPDCKVPAGTLIYQGHQKDGNTDIYILSNQENHAVTMDVEFRVTGKQPELWIPLTGEIRKLPAFTYKQKTAVVPMKLEKGECVFVVFRETGKPMLHSVEANYPSPVLIQNVQNIWDVTFESAFKNPSPIKMDILQDLATMANDSVKYFSGTATYKTNVDLKKASKGERMFINFDKVGAMGKVYINGKYAGGVWTIPYQLDVTDFVKNGMNEIKVEVVNTWVNRIVGDLNAPEGERQVYCFINPHRPDSPLPASGLIGKVTFETIKY</sequence>
<dbReference type="InterPro" id="IPR008979">
    <property type="entry name" value="Galactose-bd-like_sf"/>
</dbReference>
<dbReference type="Pfam" id="PF17132">
    <property type="entry name" value="Glyco_hydro_106"/>
    <property type="match status" value="1"/>
</dbReference>
<dbReference type="InterPro" id="IPR006104">
    <property type="entry name" value="Glyco_hydro_2_N"/>
</dbReference>
<dbReference type="NCBIfam" id="NF045579">
    <property type="entry name" value="rhamnoside_JR"/>
    <property type="match status" value="1"/>
</dbReference>
<dbReference type="SUPFAM" id="SSF49785">
    <property type="entry name" value="Galactose-binding domain-like"/>
    <property type="match status" value="1"/>
</dbReference>
<proteinExistence type="inferred from homology"/>
<feature type="domain" description="Glycosyl hydrolases family 2 sugar binding" evidence="4">
    <location>
        <begin position="945"/>
        <end position="1038"/>
    </location>
</feature>
<dbReference type="AlphaFoldDB" id="A0A401LVL5"/>
<evidence type="ECO:0000256" key="3">
    <source>
        <dbReference type="ARBA" id="ARBA00022801"/>
    </source>
</evidence>
<reference evidence="5 6" key="1">
    <citation type="submission" date="2018-10" db="EMBL/GenBank/DDBJ databases">
        <title>Draft Genome Sequence of Bacteroides sp. KCTC 15687.</title>
        <authorList>
            <person name="Yu S.Y."/>
            <person name="Kim J.S."/>
            <person name="Oh B.S."/>
            <person name="Park S.H."/>
            <person name="Kang S.W."/>
            <person name="Park J.E."/>
            <person name="Choi S.H."/>
            <person name="Han K.I."/>
            <person name="Lee K.C."/>
            <person name="Eom M.K."/>
            <person name="Suh M.K."/>
            <person name="Lee D.H."/>
            <person name="Yoon H."/>
            <person name="Kim B."/>
            <person name="Yang S.J."/>
            <person name="Lee J.S."/>
            <person name="Lee J.H."/>
        </authorList>
    </citation>
    <scope>NUCLEOTIDE SEQUENCE [LARGE SCALE GENOMIC DNA]</scope>
    <source>
        <strain evidence="5 6">KCTC 15687</strain>
    </source>
</reference>
<dbReference type="PANTHER" id="PTHR43817">
    <property type="entry name" value="GLYCOSYL HYDROLASE"/>
    <property type="match status" value="1"/>
</dbReference>
<evidence type="ECO:0000259" key="4">
    <source>
        <dbReference type="Pfam" id="PF02837"/>
    </source>
</evidence>
<name>A0A401LVL5_9BACE</name>
<organism evidence="5 6">
    <name type="scientific">Bacteroides faecalis</name>
    <dbReference type="NCBI Taxonomy" id="2447885"/>
    <lineage>
        <taxon>Bacteria</taxon>
        <taxon>Pseudomonadati</taxon>
        <taxon>Bacteroidota</taxon>
        <taxon>Bacteroidia</taxon>
        <taxon>Bacteroidales</taxon>
        <taxon>Bacteroidaceae</taxon>
        <taxon>Bacteroides</taxon>
    </lineage>
</organism>
<accession>A0A401LVL5</accession>
<keyword evidence="3" id="KW-0378">Hydrolase</keyword>
<keyword evidence="2" id="KW-0732">Signal</keyword>
<comment type="caution">
    <text evidence="5">The sequence shown here is derived from an EMBL/GenBank/DDBJ whole genome shotgun (WGS) entry which is preliminary data.</text>
</comment>
<comment type="similarity">
    <text evidence="1">Belongs to the glycosyl hydrolase 2 family.</text>
</comment>
<dbReference type="GO" id="GO:0003677">
    <property type="term" value="F:DNA binding"/>
    <property type="evidence" value="ECO:0007669"/>
    <property type="project" value="UniProtKB-KW"/>
</dbReference>
<gene>
    <name evidence="5" type="ORF">KGMB02408_25000</name>
</gene>
<keyword evidence="6" id="KW-1185">Reference proteome</keyword>
<evidence type="ECO:0000256" key="2">
    <source>
        <dbReference type="ARBA" id="ARBA00022729"/>
    </source>
</evidence>